<dbReference type="CDD" id="cd12914">
    <property type="entry name" value="PDC1_DGC_like"/>
    <property type="match status" value="1"/>
</dbReference>
<dbReference type="PROSITE" id="PS50883">
    <property type="entry name" value="EAL"/>
    <property type="match status" value="1"/>
</dbReference>
<dbReference type="Gene3D" id="3.30.450.20">
    <property type="entry name" value="PAS domain"/>
    <property type="match status" value="2"/>
</dbReference>
<dbReference type="InterPro" id="IPR035919">
    <property type="entry name" value="EAL_sf"/>
</dbReference>
<dbReference type="InterPro" id="IPR000160">
    <property type="entry name" value="GGDEF_dom"/>
</dbReference>
<accession>A0A4R3M476</accession>
<dbReference type="Pfam" id="PF00990">
    <property type="entry name" value="GGDEF"/>
    <property type="match status" value="1"/>
</dbReference>
<dbReference type="Gene3D" id="3.30.70.270">
    <property type="match status" value="1"/>
</dbReference>
<evidence type="ECO:0000256" key="5">
    <source>
        <dbReference type="ARBA" id="ARBA00023136"/>
    </source>
</evidence>
<sequence length="771" mass="83972">MDEASKVRQSKETRVTNDANRSGIWVRIVGGVFAGAVVLAAAALCYKTSERASSDRKREMENLALALAEQTERAFEALELVQLSIIERIGNAGVTDKSQLATAMHTVEVHQILRDKIDALPYVDAVTVIDKTGRLLNFSRYWPIPPVNVSDRDYFQALKQMSGPDVFVSAPVPNRGTGTITIYLARRFTSPDGRFLGLVLGAMVQSYFERYFSAINLGRDGAILMFRNDGAYLAGHPHSDPDAEAVAMRQRVSSALISAPPDDALAPPGLLDDKERLYAAKGLSKYPVTVFVTDTLGAVNRRAFDQSIPIIVFAGLICASIFIVVVLAERHLRAQRRFAYDAYHSARHDALTGLPNRLSFSEALDAALKALPARQGLALLFIDLDYFKSVNDTLGHAIGDDLLRGVAGRIAGCLPAGASVARIGGDEFSVILPQAGETEALRIAHTIIEAIREPFELEHHRVIPGGSIGVALAPVHGAMAPELLKNADLALYRAKADGRGLARVFERELERSALTRRNLELDLDAAWREGQFFVVYQPIFDCRTCEIVSFEALLRWRHPTRGVVPAPAFIPVAEDTGLIFPLGGWVLEQACRAARAWPAGISVSVNLSPIQFRGNRVESQVADALAASGLSTSRLELEITETALIQEGPAALSVIEGFREKGIRVALDDFGTGYSSLAYLRKLPIDRIKIDHAFVDGLGRDHHSLPIIRAILALAATLPLATTVEGVERDEQLEILRKEGCTHVQGYLLGRPVSLPEACALLRTETIDAAH</sequence>
<evidence type="ECO:0000313" key="9">
    <source>
        <dbReference type="EMBL" id="TCT08094.1"/>
    </source>
</evidence>
<feature type="transmembrane region" description="Helical" evidence="6">
    <location>
        <begin position="310"/>
        <end position="328"/>
    </location>
</feature>
<dbReference type="SUPFAM" id="SSF141868">
    <property type="entry name" value="EAL domain-like"/>
    <property type="match status" value="1"/>
</dbReference>
<dbReference type="EMBL" id="SMAI01000001">
    <property type="protein sequence ID" value="TCT08094.1"/>
    <property type="molecule type" value="Genomic_DNA"/>
</dbReference>
<dbReference type="GO" id="GO:0005886">
    <property type="term" value="C:plasma membrane"/>
    <property type="evidence" value="ECO:0007669"/>
    <property type="project" value="UniProtKB-SubCell"/>
</dbReference>
<evidence type="ECO:0000256" key="1">
    <source>
        <dbReference type="ARBA" id="ARBA00004651"/>
    </source>
</evidence>
<dbReference type="PANTHER" id="PTHR44757:SF2">
    <property type="entry name" value="BIOFILM ARCHITECTURE MAINTENANCE PROTEIN MBAA"/>
    <property type="match status" value="1"/>
</dbReference>
<feature type="domain" description="GGDEF" evidence="8">
    <location>
        <begin position="375"/>
        <end position="507"/>
    </location>
</feature>
<comment type="subcellular location">
    <subcellularLocation>
        <location evidence="1">Cell membrane</location>
        <topology evidence="1">Multi-pass membrane protein</topology>
    </subcellularLocation>
</comment>
<dbReference type="SUPFAM" id="SSF55073">
    <property type="entry name" value="Nucleotide cyclase"/>
    <property type="match status" value="1"/>
</dbReference>
<evidence type="ECO:0000256" key="2">
    <source>
        <dbReference type="ARBA" id="ARBA00022475"/>
    </source>
</evidence>
<keyword evidence="4 6" id="KW-1133">Transmembrane helix</keyword>
<dbReference type="Gene3D" id="3.20.20.450">
    <property type="entry name" value="EAL domain"/>
    <property type="match status" value="1"/>
</dbReference>
<reference evidence="9 10" key="1">
    <citation type="submission" date="2019-03" db="EMBL/GenBank/DDBJ databases">
        <title>Genomic Encyclopedia of Type Strains, Phase IV (KMG-IV): sequencing the most valuable type-strain genomes for metagenomic binning, comparative biology and taxonomic classification.</title>
        <authorList>
            <person name="Goeker M."/>
        </authorList>
    </citation>
    <scope>NUCLEOTIDE SEQUENCE [LARGE SCALE GENOMIC DNA]</scope>
    <source>
        <strain evidence="9 10">DSM 9035</strain>
    </source>
</reference>
<dbReference type="SMART" id="SM00052">
    <property type="entry name" value="EAL"/>
    <property type="match status" value="1"/>
</dbReference>
<keyword evidence="3 6" id="KW-0812">Transmembrane</keyword>
<keyword evidence="10" id="KW-1185">Reference proteome</keyword>
<dbReference type="CDD" id="cd01948">
    <property type="entry name" value="EAL"/>
    <property type="match status" value="1"/>
</dbReference>
<dbReference type="AlphaFoldDB" id="A0A4R3M476"/>
<dbReference type="InterPro" id="IPR001633">
    <property type="entry name" value="EAL_dom"/>
</dbReference>
<dbReference type="InterPro" id="IPR043128">
    <property type="entry name" value="Rev_trsase/Diguanyl_cyclase"/>
</dbReference>
<comment type="caution">
    <text evidence="9">The sequence shown here is derived from an EMBL/GenBank/DDBJ whole genome shotgun (WGS) entry which is preliminary data.</text>
</comment>
<evidence type="ECO:0000259" key="7">
    <source>
        <dbReference type="PROSITE" id="PS50883"/>
    </source>
</evidence>
<dbReference type="CDD" id="cd12915">
    <property type="entry name" value="PDC2_DGC_like"/>
    <property type="match status" value="1"/>
</dbReference>
<keyword evidence="5 6" id="KW-0472">Membrane</keyword>
<evidence type="ECO:0000313" key="10">
    <source>
        <dbReference type="Proteomes" id="UP000294664"/>
    </source>
</evidence>
<dbReference type="InterPro" id="IPR052155">
    <property type="entry name" value="Biofilm_reg_signaling"/>
</dbReference>
<protein>
    <submittedName>
        <fullName evidence="9">Diguanylate cyclase (GGDEF)-like protein</fullName>
    </submittedName>
</protein>
<evidence type="ECO:0000259" key="8">
    <source>
        <dbReference type="PROSITE" id="PS50887"/>
    </source>
</evidence>
<dbReference type="CDD" id="cd01949">
    <property type="entry name" value="GGDEF"/>
    <property type="match status" value="1"/>
</dbReference>
<dbReference type="InterPro" id="IPR033479">
    <property type="entry name" value="dCache_1"/>
</dbReference>
<feature type="transmembrane region" description="Helical" evidence="6">
    <location>
        <begin position="24"/>
        <end position="46"/>
    </location>
</feature>
<dbReference type="PROSITE" id="PS50887">
    <property type="entry name" value="GGDEF"/>
    <property type="match status" value="1"/>
</dbReference>
<dbReference type="InterPro" id="IPR029787">
    <property type="entry name" value="Nucleotide_cyclase"/>
</dbReference>
<dbReference type="Pfam" id="PF02743">
    <property type="entry name" value="dCache_1"/>
    <property type="match status" value="1"/>
</dbReference>
<evidence type="ECO:0000256" key="3">
    <source>
        <dbReference type="ARBA" id="ARBA00022692"/>
    </source>
</evidence>
<dbReference type="PANTHER" id="PTHR44757">
    <property type="entry name" value="DIGUANYLATE CYCLASE DGCP"/>
    <property type="match status" value="1"/>
</dbReference>
<dbReference type="NCBIfam" id="TIGR00254">
    <property type="entry name" value="GGDEF"/>
    <property type="match status" value="1"/>
</dbReference>
<keyword evidence="2" id="KW-1003">Cell membrane</keyword>
<dbReference type="RefSeq" id="WP_165933618.1">
    <property type="nucleotide sequence ID" value="NZ_SMAI01000001.1"/>
</dbReference>
<name>A0A4R3M476_9HYPH</name>
<dbReference type="SMART" id="SM00267">
    <property type="entry name" value="GGDEF"/>
    <property type="match status" value="1"/>
</dbReference>
<evidence type="ECO:0000256" key="6">
    <source>
        <dbReference type="SAM" id="Phobius"/>
    </source>
</evidence>
<dbReference type="Proteomes" id="UP000294664">
    <property type="component" value="Unassembled WGS sequence"/>
</dbReference>
<gene>
    <name evidence="9" type="ORF">EDC64_101614</name>
</gene>
<feature type="domain" description="EAL" evidence="7">
    <location>
        <begin position="516"/>
        <end position="766"/>
    </location>
</feature>
<evidence type="ECO:0000256" key="4">
    <source>
        <dbReference type="ARBA" id="ARBA00022989"/>
    </source>
</evidence>
<dbReference type="Pfam" id="PF00563">
    <property type="entry name" value="EAL"/>
    <property type="match status" value="1"/>
</dbReference>
<proteinExistence type="predicted"/>
<organism evidence="9 10">
    <name type="scientific">Aquabacter spiritensis</name>
    <dbReference type="NCBI Taxonomy" id="933073"/>
    <lineage>
        <taxon>Bacteria</taxon>
        <taxon>Pseudomonadati</taxon>
        <taxon>Pseudomonadota</taxon>
        <taxon>Alphaproteobacteria</taxon>
        <taxon>Hyphomicrobiales</taxon>
        <taxon>Xanthobacteraceae</taxon>
        <taxon>Aquabacter</taxon>
    </lineage>
</organism>